<sequence length="1138" mass="126463">MAEQGQTLGEQQTRLSANNGLDYLNCLKIQESHVPMLLPIEGSRQSRHEKPCVLCLSHIFAIQAERDEYLVDDQVVLVAMASRTFFLLIASAMAAIAATMPPEPHTFVSTKGTKFHLDGEDFYFAGSNAYYLPFSQNRSDIGVGFRAAKMAGLKVIRTWGFNDKNKTYQPNGFPKYGGEGAGETEIVLQWWQDGKSEIDLQPFDEVVNAARANDIKLIVALTNNWADYGGMDVYTANLGGSYPYHDDFYRLPAIKDAFKCYIKAMVTRYKNSPAIMAWELANEPRCGADSDRNLPRSPGGCTPGLVTAWKDEMSTYIKSLDPNHLVTTGSEGQYTRFNPGDAFYNGTDGGDFLAELLLPNVDFGTFHTYPDWWSKSVEWATQWIRDHADTGEIAQKPVVHEEYGWLNAADRLKDLKKTAAANETRMAVMKLWQATTLELKVSDLYWQFGYSNFSYGRNHNDGFTIYLDDAEAQDLVFHHAAQMVEERSFGSINQNTVETAPSLPVYSYLAAFQTPLLLTADHAMRVANVDTRSLHVWLRLWGPRTLPARGWRQILGYQHTRPGAELFGLREKFQISRAESRHACPSLPVFEYLLLIIIIIASPSRLLAITASMGVFTDLLFAGGDGTQGHGKKRLNGYNLWMILFVSIGSLCYGYTANVISATLAQPTFITYFDLDARPDATALLSATNGIFQTGGVLGTLTLAYWSDKFGRRGGLAVSALLILCSGAILAGSVHIGMFLAFRFFAGAGAFMILAAVPIWMAEVCPPYLRGALVQLHAVVLVLGYMCASYLGYGLFHWEAGGNMVWRIPFIVQCFWPLCLLVGLFWIPESPRWLILQGRLDEAKQILLRLHDDPADPTHHFAQTEFLQIKRQLEVDKSLPTGWLHIFKKPSHRKRALITIGTTGFIQCSGILVINNYGPLLYKQLGFNTATQLLYGAAWLTFALGLDLVACLLNDHYPRNKFMAIGVLGCMVVLSCEAGIVATYLGGTNKAALRAGVAFLFLIEVPYDFFLNGMQFIYISEVWPMHLRAKGMSLGVAMISLMNIVWLQSAPTALANIGWYYYLAFIIPGTIGSVIMWFYFPDTLGKPLEETAALFGDRDEVVAYMQDIAIDEDDASGSHSPGRVGEKGNTAIEVEKVA</sequence>
<feature type="transmembrane region" description="Helical" evidence="9">
    <location>
        <begin position="1031"/>
        <end position="1047"/>
    </location>
</feature>
<dbReference type="PANTHER" id="PTHR48022">
    <property type="entry name" value="PLASTIDIC GLUCOSE TRANSPORTER 4"/>
    <property type="match status" value="1"/>
</dbReference>
<dbReference type="Gene3D" id="1.20.1250.20">
    <property type="entry name" value="MFS general substrate transporter like domains"/>
    <property type="match status" value="1"/>
</dbReference>
<dbReference type="SUPFAM" id="SSF51445">
    <property type="entry name" value="(Trans)glycosidases"/>
    <property type="match status" value="1"/>
</dbReference>
<dbReference type="GO" id="GO:0004553">
    <property type="term" value="F:hydrolase activity, hydrolyzing O-glycosyl compounds"/>
    <property type="evidence" value="ECO:0007669"/>
    <property type="project" value="InterPro"/>
</dbReference>
<evidence type="ECO:0000259" key="10">
    <source>
        <dbReference type="PROSITE" id="PS50850"/>
    </source>
</evidence>
<feature type="transmembrane region" description="Helical" evidence="9">
    <location>
        <begin position="773"/>
        <end position="796"/>
    </location>
</feature>
<dbReference type="PANTHER" id="PTHR48022:SF11">
    <property type="entry name" value="MONOSACCHARIDE TRANSPORTER (HXT8), PUTATIVE (AFU_ORTHOLOGUE AFUA_2G08120)-RELATED"/>
    <property type="match status" value="1"/>
</dbReference>
<feature type="transmembrane region" description="Helical" evidence="9">
    <location>
        <begin position="808"/>
        <end position="827"/>
    </location>
</feature>
<keyword evidence="6 9" id="KW-1133">Transmembrane helix</keyword>
<dbReference type="GO" id="GO:0000272">
    <property type="term" value="P:polysaccharide catabolic process"/>
    <property type="evidence" value="ECO:0007669"/>
    <property type="project" value="InterPro"/>
</dbReference>
<dbReference type="InterPro" id="IPR005828">
    <property type="entry name" value="MFS_sugar_transport-like"/>
</dbReference>
<feature type="transmembrane region" description="Helical" evidence="9">
    <location>
        <begin position="965"/>
        <end position="985"/>
    </location>
</feature>
<dbReference type="Pfam" id="PF00083">
    <property type="entry name" value="Sugar_tr"/>
    <property type="match status" value="1"/>
</dbReference>
<evidence type="ECO:0000256" key="2">
    <source>
        <dbReference type="ARBA" id="ARBA00005641"/>
    </source>
</evidence>
<feature type="transmembrane region" description="Helical" evidence="9">
    <location>
        <begin position="742"/>
        <end position="761"/>
    </location>
</feature>
<dbReference type="Gene3D" id="3.20.20.80">
    <property type="entry name" value="Glycosidases"/>
    <property type="match status" value="1"/>
</dbReference>
<evidence type="ECO:0000256" key="9">
    <source>
        <dbReference type="SAM" id="Phobius"/>
    </source>
</evidence>
<dbReference type="InterPro" id="IPR036259">
    <property type="entry name" value="MFS_trans_sf"/>
</dbReference>
<keyword evidence="7 9" id="KW-0472">Membrane</keyword>
<feature type="domain" description="Major facilitator superfamily (MFS) profile" evidence="10">
    <location>
        <begin position="642"/>
        <end position="1084"/>
    </location>
</feature>
<comment type="similarity">
    <text evidence="3">Belongs to the major facilitator superfamily. Sugar transporter (TC 2.A.1.1) family.</text>
</comment>
<dbReference type="PROSITE" id="PS50850">
    <property type="entry name" value="MFS"/>
    <property type="match status" value="1"/>
</dbReference>
<protein>
    <recommendedName>
        <fullName evidence="10">Major facilitator superfamily (MFS) profile domain-containing protein</fullName>
    </recommendedName>
</protein>
<evidence type="ECO:0000256" key="1">
    <source>
        <dbReference type="ARBA" id="ARBA00004141"/>
    </source>
</evidence>
<comment type="caution">
    <text evidence="11">The sequence shown here is derived from an EMBL/GenBank/DDBJ whole genome shotgun (WGS) entry which is preliminary data.</text>
</comment>
<dbReference type="SUPFAM" id="SSF103473">
    <property type="entry name" value="MFS general substrate transporter"/>
    <property type="match status" value="1"/>
</dbReference>
<accession>A0A139IJD6</accession>
<evidence type="ECO:0000256" key="6">
    <source>
        <dbReference type="ARBA" id="ARBA00022989"/>
    </source>
</evidence>
<feature type="transmembrane region" description="Helical" evidence="9">
    <location>
        <begin position="896"/>
        <end position="914"/>
    </location>
</feature>
<evidence type="ECO:0000256" key="4">
    <source>
        <dbReference type="ARBA" id="ARBA00022692"/>
    </source>
</evidence>
<feature type="transmembrane region" description="Helical" evidence="9">
    <location>
        <begin position="592"/>
        <end position="617"/>
    </location>
</feature>
<dbReference type="EMBL" id="LFZO01000072">
    <property type="protein sequence ID" value="KXT14898.1"/>
    <property type="molecule type" value="Genomic_DNA"/>
</dbReference>
<keyword evidence="8" id="KW-0326">Glycosidase</keyword>
<reference evidence="11 12" key="1">
    <citation type="submission" date="2015-07" db="EMBL/GenBank/DDBJ databases">
        <title>Comparative genomics of the Sigatoka disease complex on banana suggests a link between parallel evolutionary changes in Pseudocercospora fijiensis and Pseudocercospora eumusae and increased virulence on the banana host.</title>
        <authorList>
            <person name="Chang T.-C."/>
            <person name="Salvucci A."/>
            <person name="Crous P.W."/>
            <person name="Stergiopoulos I."/>
        </authorList>
    </citation>
    <scope>NUCLEOTIDE SEQUENCE [LARGE SCALE GENOMIC DNA]</scope>
    <source>
        <strain evidence="11 12">CBS 116634</strain>
    </source>
</reference>
<dbReference type="InterPro" id="IPR020846">
    <property type="entry name" value="MFS_dom"/>
</dbReference>
<gene>
    <name evidence="11" type="ORF">AC579_752</name>
</gene>
<organism evidence="11 12">
    <name type="scientific">Pseudocercospora musae</name>
    <dbReference type="NCBI Taxonomy" id="113226"/>
    <lineage>
        <taxon>Eukaryota</taxon>
        <taxon>Fungi</taxon>
        <taxon>Dikarya</taxon>
        <taxon>Ascomycota</taxon>
        <taxon>Pezizomycotina</taxon>
        <taxon>Dothideomycetes</taxon>
        <taxon>Dothideomycetidae</taxon>
        <taxon>Mycosphaerellales</taxon>
        <taxon>Mycosphaerellaceae</taxon>
        <taxon>Pseudocercospora</taxon>
    </lineage>
</organism>
<dbReference type="Proteomes" id="UP000073492">
    <property type="component" value="Unassembled WGS sequence"/>
</dbReference>
<feature type="transmembrane region" description="Helical" evidence="9">
    <location>
        <begin position="638"/>
        <end position="661"/>
    </location>
</feature>
<dbReference type="Pfam" id="PF26410">
    <property type="entry name" value="GH5_mannosidase"/>
    <property type="match status" value="1"/>
</dbReference>
<dbReference type="GO" id="GO:0016020">
    <property type="term" value="C:membrane"/>
    <property type="evidence" value="ECO:0007669"/>
    <property type="project" value="UniProtKB-SubCell"/>
</dbReference>
<feature type="transmembrane region" description="Helical" evidence="9">
    <location>
        <begin position="991"/>
        <end position="1010"/>
    </location>
</feature>
<evidence type="ECO:0000256" key="3">
    <source>
        <dbReference type="ARBA" id="ARBA00010992"/>
    </source>
</evidence>
<evidence type="ECO:0000313" key="11">
    <source>
        <dbReference type="EMBL" id="KXT14898.1"/>
    </source>
</evidence>
<evidence type="ECO:0000256" key="5">
    <source>
        <dbReference type="ARBA" id="ARBA00022801"/>
    </source>
</evidence>
<feature type="transmembrane region" description="Helical" evidence="9">
    <location>
        <begin position="934"/>
        <end position="953"/>
    </location>
</feature>
<dbReference type="InterPro" id="IPR005829">
    <property type="entry name" value="Sugar_transporter_CS"/>
</dbReference>
<dbReference type="OrthoDB" id="6612291at2759"/>
<comment type="similarity">
    <text evidence="2">Belongs to the glycosyl hydrolase 5 (cellulase A) family.</text>
</comment>
<dbReference type="AlphaFoldDB" id="A0A139IJD6"/>
<feature type="transmembrane region" description="Helical" evidence="9">
    <location>
        <begin position="716"/>
        <end position="736"/>
    </location>
</feature>
<proteinExistence type="inferred from homology"/>
<keyword evidence="4 9" id="KW-0812">Transmembrane</keyword>
<evidence type="ECO:0000256" key="8">
    <source>
        <dbReference type="ARBA" id="ARBA00023295"/>
    </source>
</evidence>
<comment type="subcellular location">
    <subcellularLocation>
        <location evidence="1">Membrane</location>
        <topology evidence="1">Multi-pass membrane protein</topology>
    </subcellularLocation>
</comment>
<dbReference type="InterPro" id="IPR050360">
    <property type="entry name" value="MFS_Sugar_Transporters"/>
</dbReference>
<dbReference type="InterPro" id="IPR001547">
    <property type="entry name" value="Glyco_hydro_5"/>
</dbReference>
<dbReference type="InterPro" id="IPR017853">
    <property type="entry name" value="GH"/>
</dbReference>
<feature type="transmembrane region" description="Helical" evidence="9">
    <location>
        <begin position="1059"/>
        <end position="1080"/>
    </location>
</feature>
<keyword evidence="12" id="KW-1185">Reference proteome</keyword>
<feature type="transmembrane region" description="Helical" evidence="9">
    <location>
        <begin position="681"/>
        <end position="704"/>
    </location>
</feature>
<keyword evidence="5" id="KW-0378">Hydrolase</keyword>
<dbReference type="PROSITE" id="PS00216">
    <property type="entry name" value="SUGAR_TRANSPORT_1"/>
    <property type="match status" value="1"/>
</dbReference>
<name>A0A139IJD6_9PEZI</name>
<dbReference type="GO" id="GO:0005351">
    <property type="term" value="F:carbohydrate:proton symporter activity"/>
    <property type="evidence" value="ECO:0007669"/>
    <property type="project" value="TreeGrafter"/>
</dbReference>
<evidence type="ECO:0000313" key="12">
    <source>
        <dbReference type="Proteomes" id="UP000073492"/>
    </source>
</evidence>
<evidence type="ECO:0000256" key="7">
    <source>
        <dbReference type="ARBA" id="ARBA00023136"/>
    </source>
</evidence>